<keyword evidence="2" id="KW-0479">Metal-binding</keyword>
<reference evidence="7 8" key="1">
    <citation type="submission" date="2023-07" db="EMBL/GenBank/DDBJ databases">
        <title>The novel representative of Negativicutes class, Anaeroselena agilis gen. nov. sp. nov.</title>
        <authorList>
            <person name="Prokofeva M.I."/>
            <person name="Elcheninov A.G."/>
            <person name="Klyukina A."/>
            <person name="Kublanov I.V."/>
            <person name="Frolov E.N."/>
            <person name="Podosokorskaya O.A."/>
        </authorList>
    </citation>
    <scope>NUCLEOTIDE SEQUENCE [LARGE SCALE GENOMIC DNA]</scope>
    <source>
        <strain evidence="7 8">4137-cl</strain>
    </source>
</reference>
<evidence type="ECO:0000259" key="6">
    <source>
        <dbReference type="PROSITE" id="PS51656"/>
    </source>
</evidence>
<evidence type="ECO:0000256" key="3">
    <source>
        <dbReference type="ARBA" id="ARBA00023004"/>
    </source>
</evidence>
<name>A0ABU3NW24_9FIRM</name>
<dbReference type="InterPro" id="IPR007202">
    <property type="entry name" value="4Fe-4S_dom"/>
</dbReference>
<dbReference type="PANTHER" id="PTHR11615">
    <property type="entry name" value="NITRATE, FORMATE, IRON DEHYDROGENASE"/>
    <property type="match status" value="1"/>
</dbReference>
<dbReference type="SUPFAM" id="SSF53920">
    <property type="entry name" value="Fe-only hydrogenase"/>
    <property type="match status" value="1"/>
</dbReference>
<comment type="caution">
    <text evidence="7">The sequence shown here is derived from an EMBL/GenBank/DDBJ whole genome shotgun (WGS) entry which is preliminary data.</text>
</comment>
<evidence type="ECO:0000256" key="1">
    <source>
        <dbReference type="ARBA" id="ARBA00022485"/>
    </source>
</evidence>
<dbReference type="PROSITE" id="PS51379">
    <property type="entry name" value="4FE4S_FER_2"/>
    <property type="match status" value="2"/>
</dbReference>
<dbReference type="InterPro" id="IPR004108">
    <property type="entry name" value="Fe_hydrogenase_lsu_C"/>
</dbReference>
<dbReference type="InterPro" id="IPR009016">
    <property type="entry name" value="Fe_hydrogenase"/>
</dbReference>
<dbReference type="PROSITE" id="PS00198">
    <property type="entry name" value="4FE4S_FER_1"/>
    <property type="match status" value="1"/>
</dbReference>
<proteinExistence type="predicted"/>
<accession>A0ABU3NW24</accession>
<feature type="domain" description="4Fe-4S" evidence="6">
    <location>
        <begin position="347"/>
        <end position="408"/>
    </location>
</feature>
<dbReference type="InterPro" id="IPR035965">
    <property type="entry name" value="PAS-like_dom_sf"/>
</dbReference>
<dbReference type="Pfam" id="PF13237">
    <property type="entry name" value="Fer4_10"/>
    <property type="match status" value="1"/>
</dbReference>
<dbReference type="RefSeq" id="WP_413779526.1">
    <property type="nucleotide sequence ID" value="NZ_JAUOZS010000001.1"/>
</dbReference>
<keyword evidence="1" id="KW-0004">4Fe-4S</keyword>
<dbReference type="CDD" id="cd00130">
    <property type="entry name" value="PAS"/>
    <property type="match status" value="1"/>
</dbReference>
<keyword evidence="8" id="KW-1185">Reference proteome</keyword>
<dbReference type="Proteomes" id="UP001254848">
    <property type="component" value="Unassembled WGS sequence"/>
</dbReference>
<dbReference type="Gene3D" id="3.30.70.20">
    <property type="match status" value="1"/>
</dbReference>
<evidence type="ECO:0000256" key="4">
    <source>
        <dbReference type="ARBA" id="ARBA00023014"/>
    </source>
</evidence>
<dbReference type="SUPFAM" id="SSF54862">
    <property type="entry name" value="4Fe-4S ferredoxins"/>
    <property type="match status" value="1"/>
</dbReference>
<dbReference type="EMBL" id="JAUOZS010000001">
    <property type="protein sequence ID" value="MDT8900997.1"/>
    <property type="molecule type" value="Genomic_DNA"/>
</dbReference>
<evidence type="ECO:0000313" key="7">
    <source>
        <dbReference type="EMBL" id="MDT8900997.1"/>
    </source>
</evidence>
<dbReference type="SUPFAM" id="SSF55785">
    <property type="entry name" value="PYP-like sensor domain (PAS domain)"/>
    <property type="match status" value="1"/>
</dbReference>
<dbReference type="Pfam" id="PF04060">
    <property type="entry name" value="FeS"/>
    <property type="match status" value="1"/>
</dbReference>
<dbReference type="InterPro" id="IPR017896">
    <property type="entry name" value="4Fe4S_Fe-S-bd"/>
</dbReference>
<evidence type="ECO:0000259" key="5">
    <source>
        <dbReference type="PROSITE" id="PS51379"/>
    </source>
</evidence>
<dbReference type="PROSITE" id="PS51656">
    <property type="entry name" value="4FE4S"/>
    <property type="match status" value="1"/>
</dbReference>
<dbReference type="InterPro" id="IPR000014">
    <property type="entry name" value="PAS"/>
</dbReference>
<dbReference type="Gene3D" id="3.40.950.10">
    <property type="entry name" value="Fe-only Hydrogenase (Larger Subunit), Chain L, domain 3"/>
    <property type="match status" value="1"/>
</dbReference>
<feature type="domain" description="4Fe-4S ferredoxin-type" evidence="5">
    <location>
        <begin position="31"/>
        <end position="60"/>
    </location>
</feature>
<gene>
    <name evidence="7" type="ORF">Q4T40_07095</name>
</gene>
<dbReference type="Pfam" id="PF02906">
    <property type="entry name" value="Fe_hyd_lg_C"/>
    <property type="match status" value="1"/>
</dbReference>
<evidence type="ECO:0000256" key="2">
    <source>
        <dbReference type="ARBA" id="ARBA00022723"/>
    </source>
</evidence>
<protein>
    <submittedName>
        <fullName evidence="7">[Fe-Fe] hydrogenase large subunit C-terminal domain-containing protein</fullName>
    </submittedName>
</protein>
<dbReference type="SMART" id="SM00091">
    <property type="entry name" value="PAS"/>
    <property type="match status" value="1"/>
</dbReference>
<dbReference type="InterPro" id="IPR050340">
    <property type="entry name" value="Cytosolic_Fe-S_CAF"/>
</dbReference>
<dbReference type="Gene3D" id="3.30.450.20">
    <property type="entry name" value="PAS domain"/>
    <property type="match status" value="1"/>
</dbReference>
<dbReference type="Gene3D" id="1.10.15.40">
    <property type="entry name" value="Electron transport complex subunit B, putative Fe-S cluster"/>
    <property type="match status" value="1"/>
</dbReference>
<sequence>MKTITTQKANCRDCHRCMRSCPVKAVGIVDGQARLIDEKCVQCGRCVVECPQGAKQVASHVAAVKDAILAGRFVVISLAPSFVAAFPEYTLPQLTAKLGGLGISLVEETAVGAEEVSRFYSNLLTTADKPIISACCPVVVNVVTKYYPDLIGNLAPVDSPMLVHAKMLKQRLGDDAYVVFAGPCIAKLAESRDPESLVDAAITFRQLREWLAEENKCDLVPPATSVAAPGPVRYYPIAGGILKSFVRSESTATDIIAIDGLENCLEVLAALRKGEIAPRFIEALACSGGCINGPASGCADSVPAKRLKVAEFAVAGSARHHKSPPGLDFSRRHTLAPVREYMPPESRIREVLRQTGKYSKEDEKNCGACGFNSCRDKAIAVCQGLTEIDTCVPYMRSKAESLANFIVQHSLNAIIVIDSKMIVQEFNPAAEKMLNRQQELIKGGKLGEVLDCREISAAIVRGEKLTDRRVNIAGGTIVNETIIPVPEHDLVIVVLTDITAQEKNARELEQMKLQTVEKATEIINKQMHVAQEIAGLLGETTAETKAALLELVSLLKAKGKN</sequence>
<evidence type="ECO:0000313" key="8">
    <source>
        <dbReference type="Proteomes" id="UP001254848"/>
    </source>
</evidence>
<feature type="domain" description="4Fe-4S ferredoxin-type" evidence="5">
    <location>
        <begin position="2"/>
        <end position="30"/>
    </location>
</feature>
<dbReference type="InterPro" id="IPR017900">
    <property type="entry name" value="4Fe4S_Fe_S_CS"/>
</dbReference>
<keyword evidence="4" id="KW-0411">Iron-sulfur</keyword>
<keyword evidence="3" id="KW-0408">Iron</keyword>
<organism evidence="7 8">
    <name type="scientific">Anaeroselena agilis</name>
    <dbReference type="NCBI Taxonomy" id="3063788"/>
    <lineage>
        <taxon>Bacteria</taxon>
        <taxon>Bacillati</taxon>
        <taxon>Bacillota</taxon>
        <taxon>Negativicutes</taxon>
        <taxon>Acetonemataceae</taxon>
        <taxon>Anaeroselena</taxon>
    </lineage>
</organism>